<proteinExistence type="predicted"/>
<dbReference type="Gramene" id="KOM37566">
    <property type="protein sequence ID" value="KOM37566"/>
    <property type="gene ID" value="LR48_Vigan03g094800"/>
</dbReference>
<sequence>MTRTRGGSSSYRGESSSQMKEKTYCSSYRRRDAAESNPWRCQLCDMEEVDFEESRRAIVELLGVDGGRAGAELHAAQGCHVSKCHAQCPDRRALRHDAADGTQRPEWGVQVPDLRKEWCSAPWMGHPGARNANQMGLNALTRAPRRGNCKANGAKHPWRGAQA</sequence>
<dbReference type="EMBL" id="CM003373">
    <property type="protein sequence ID" value="KOM37566.1"/>
    <property type="molecule type" value="Genomic_DNA"/>
</dbReference>
<feature type="compositionally biased region" description="Basic and acidic residues" evidence="1">
    <location>
        <begin position="19"/>
        <end position="34"/>
    </location>
</feature>
<feature type="compositionally biased region" description="Low complexity" evidence="1">
    <location>
        <begin position="1"/>
        <end position="17"/>
    </location>
</feature>
<evidence type="ECO:0000313" key="2">
    <source>
        <dbReference type="EMBL" id="KOM37566.1"/>
    </source>
</evidence>
<feature type="region of interest" description="Disordered" evidence="1">
    <location>
        <begin position="1"/>
        <end position="35"/>
    </location>
</feature>
<evidence type="ECO:0000313" key="3">
    <source>
        <dbReference type="Proteomes" id="UP000053144"/>
    </source>
</evidence>
<dbReference type="Proteomes" id="UP000053144">
    <property type="component" value="Chromosome 3"/>
</dbReference>
<protein>
    <submittedName>
        <fullName evidence="2">Uncharacterized protein</fullName>
    </submittedName>
</protein>
<accession>A0A0L9U465</accession>
<dbReference type="AlphaFoldDB" id="A0A0L9U465"/>
<organism evidence="2 3">
    <name type="scientific">Phaseolus angularis</name>
    <name type="common">Azuki bean</name>
    <name type="synonym">Vigna angularis</name>
    <dbReference type="NCBI Taxonomy" id="3914"/>
    <lineage>
        <taxon>Eukaryota</taxon>
        <taxon>Viridiplantae</taxon>
        <taxon>Streptophyta</taxon>
        <taxon>Embryophyta</taxon>
        <taxon>Tracheophyta</taxon>
        <taxon>Spermatophyta</taxon>
        <taxon>Magnoliopsida</taxon>
        <taxon>eudicotyledons</taxon>
        <taxon>Gunneridae</taxon>
        <taxon>Pentapetalae</taxon>
        <taxon>rosids</taxon>
        <taxon>fabids</taxon>
        <taxon>Fabales</taxon>
        <taxon>Fabaceae</taxon>
        <taxon>Papilionoideae</taxon>
        <taxon>50 kb inversion clade</taxon>
        <taxon>NPAAA clade</taxon>
        <taxon>indigoferoid/millettioid clade</taxon>
        <taxon>Phaseoleae</taxon>
        <taxon>Vigna</taxon>
    </lineage>
</organism>
<evidence type="ECO:0000256" key="1">
    <source>
        <dbReference type="SAM" id="MobiDB-lite"/>
    </source>
</evidence>
<gene>
    <name evidence="2" type="ORF">LR48_Vigan03g094800</name>
</gene>
<reference evidence="3" key="1">
    <citation type="journal article" date="2015" name="Proc. Natl. Acad. Sci. U.S.A.">
        <title>Genome sequencing of adzuki bean (Vigna angularis) provides insight into high starch and low fat accumulation and domestication.</title>
        <authorList>
            <person name="Yang K."/>
            <person name="Tian Z."/>
            <person name="Chen C."/>
            <person name="Luo L."/>
            <person name="Zhao B."/>
            <person name="Wang Z."/>
            <person name="Yu L."/>
            <person name="Li Y."/>
            <person name="Sun Y."/>
            <person name="Li W."/>
            <person name="Chen Y."/>
            <person name="Li Y."/>
            <person name="Zhang Y."/>
            <person name="Ai D."/>
            <person name="Zhao J."/>
            <person name="Shang C."/>
            <person name="Ma Y."/>
            <person name="Wu B."/>
            <person name="Wang M."/>
            <person name="Gao L."/>
            <person name="Sun D."/>
            <person name="Zhang P."/>
            <person name="Guo F."/>
            <person name="Wang W."/>
            <person name="Li Y."/>
            <person name="Wang J."/>
            <person name="Varshney R.K."/>
            <person name="Wang J."/>
            <person name="Ling H.Q."/>
            <person name="Wan P."/>
        </authorList>
    </citation>
    <scope>NUCLEOTIDE SEQUENCE</scope>
    <source>
        <strain evidence="3">cv. Jingnong 6</strain>
    </source>
</reference>
<name>A0A0L9U465_PHAAN</name>